<dbReference type="AlphaFoldDB" id="A0A4Q5L982"/>
<evidence type="ECO:0000256" key="1">
    <source>
        <dbReference type="ARBA" id="ARBA00004442"/>
    </source>
</evidence>
<organism evidence="7 8">
    <name type="scientific">Hymenobacter persicinus</name>
    <dbReference type="NCBI Taxonomy" id="2025506"/>
    <lineage>
        <taxon>Bacteria</taxon>
        <taxon>Pseudomonadati</taxon>
        <taxon>Bacteroidota</taxon>
        <taxon>Cytophagia</taxon>
        <taxon>Cytophagales</taxon>
        <taxon>Hymenobacteraceae</taxon>
        <taxon>Hymenobacter</taxon>
    </lineage>
</organism>
<dbReference type="SUPFAM" id="SSF49464">
    <property type="entry name" value="Carboxypeptidase regulatory domain-like"/>
    <property type="match status" value="1"/>
</dbReference>
<dbReference type="Gene3D" id="2.170.130.10">
    <property type="entry name" value="TonB-dependent receptor, plug domain"/>
    <property type="match status" value="1"/>
</dbReference>
<evidence type="ECO:0000313" key="8">
    <source>
        <dbReference type="Proteomes" id="UP000294155"/>
    </source>
</evidence>
<evidence type="ECO:0000259" key="6">
    <source>
        <dbReference type="Pfam" id="PF14905"/>
    </source>
</evidence>
<keyword evidence="2" id="KW-0472">Membrane</keyword>
<comment type="caution">
    <text evidence="7">The sequence shown here is derived from an EMBL/GenBank/DDBJ whole genome shotgun (WGS) entry which is preliminary data.</text>
</comment>
<proteinExistence type="predicted"/>
<evidence type="ECO:0000256" key="3">
    <source>
        <dbReference type="ARBA" id="ARBA00023237"/>
    </source>
</evidence>
<dbReference type="OrthoDB" id="905812at2"/>
<dbReference type="Gene3D" id="2.60.40.1120">
    <property type="entry name" value="Carboxypeptidase-like, regulatory domain"/>
    <property type="match status" value="1"/>
</dbReference>
<dbReference type="InterPro" id="IPR008969">
    <property type="entry name" value="CarboxyPept-like_regulatory"/>
</dbReference>
<dbReference type="RefSeq" id="WP_129922078.1">
    <property type="nucleotide sequence ID" value="NZ_SEWE01000036.1"/>
</dbReference>
<dbReference type="PANTHER" id="PTHR40980:SF4">
    <property type="entry name" value="TONB-DEPENDENT RECEPTOR-LIKE BETA-BARREL DOMAIN-CONTAINING PROTEIN"/>
    <property type="match status" value="1"/>
</dbReference>
<feature type="region of interest" description="Disordered" evidence="4">
    <location>
        <begin position="803"/>
        <end position="829"/>
    </location>
</feature>
<keyword evidence="7" id="KW-0675">Receptor</keyword>
<dbReference type="InterPro" id="IPR012910">
    <property type="entry name" value="Plug_dom"/>
</dbReference>
<keyword evidence="8" id="KW-1185">Reference proteome</keyword>
<feature type="domain" description="TonB-dependent receptor plug" evidence="5">
    <location>
        <begin position="153"/>
        <end position="229"/>
    </location>
</feature>
<dbReference type="Pfam" id="PF14905">
    <property type="entry name" value="OMP_b-brl_3"/>
    <property type="match status" value="1"/>
</dbReference>
<evidence type="ECO:0000313" key="7">
    <source>
        <dbReference type="EMBL" id="RYU78054.1"/>
    </source>
</evidence>
<evidence type="ECO:0000259" key="5">
    <source>
        <dbReference type="Pfam" id="PF07715"/>
    </source>
</evidence>
<name>A0A4Q5L982_9BACT</name>
<accession>A0A4Q5L982</accession>
<dbReference type="InterPro" id="IPR036942">
    <property type="entry name" value="Beta-barrel_TonB_sf"/>
</dbReference>
<dbReference type="GO" id="GO:0009279">
    <property type="term" value="C:cell outer membrane"/>
    <property type="evidence" value="ECO:0007669"/>
    <property type="project" value="UniProtKB-SubCell"/>
</dbReference>
<evidence type="ECO:0000256" key="4">
    <source>
        <dbReference type="SAM" id="MobiDB-lite"/>
    </source>
</evidence>
<sequence length="829" mass="91362">MQHTLRLLRAAFGLALLVVLLPFASRAQTSGGVTGTLLDQTSGQPLPFANVVLLQRQDSSFVAGAQTAENGAFRLEKVPAGGYLLRASVLGYKPLRQRVVVQGSVVALGALRLASTATALRGVTVQGEKAAVVDNLDKKVINVSKDLTSVGGTAVNVLQNVPSVNVDQNGGVTLRGTSNVTIYIDGKPSGAAGGGRNVNLDQIPASSIESVEVITNPSARYDAEGSGGIINIVLKKQKQDGFNGQAGANAGTGDKYNTSLSLNRRQGKFNYFGSYDFRQDRFWSRNTTLQTSVAGGVRNVTDQISRQRQQPSSHAVRVGFDYSLTPEQTISVTVQPRLNHRLAPEDLVTNLTSYARSAKTGRDTTLYATLLGRNVVESNVRSADFTLDYRRTWAGQKRRELTASAVYSPVGGDQTLLQRQNEDAPNRLVQQQLITFQLPQASAQLDYVHPVGEKGRVDTGLKTTYRGTDGTYDFLVQPADRAEYQRDEARSNHYRYRDYVQAGYATYQNEKGKFSYQAGLRIEQTSTRGILLNTSQEFSRDYFNFFPSVTLAQNLPADQRLQLSYSRRINRPDISVLLPFANYSDPRNYRVGNVRLRPENINVLELGHQKSWGPATLSTTAFFRQTLNQVQRIREVDAEASDLNSNLVVTRTTFVNARHNTTYGLELSLNQPLTKWWRLTATGSGYRNIVSAVTGTEADNRNVAYTARLNTTITPVKKLDVQLTGNYRSANVTVQGRIAPVYFVDAALKKDVLQDRGSITLRVSDVFNTQQFVVDAYNQGLESTFRFKRESRIAFLGFTYRFGNDQPAPPRPRRRDQPSGTTTGGDLGG</sequence>
<dbReference type="Pfam" id="PF07715">
    <property type="entry name" value="Plug"/>
    <property type="match status" value="1"/>
</dbReference>
<reference evidence="7 8" key="1">
    <citation type="submission" date="2019-02" db="EMBL/GenBank/DDBJ databases">
        <title>Bacterial novel species isolated from soil.</title>
        <authorList>
            <person name="Jung H.-Y."/>
        </authorList>
    </citation>
    <scope>NUCLEOTIDE SEQUENCE [LARGE SCALE GENOMIC DNA]</scope>
    <source>
        <strain evidence="7 8">1-3-3-3</strain>
    </source>
</reference>
<gene>
    <name evidence="7" type="ORF">EWM57_15555</name>
</gene>
<dbReference type="Gene3D" id="2.40.170.20">
    <property type="entry name" value="TonB-dependent receptor, beta-barrel domain"/>
    <property type="match status" value="1"/>
</dbReference>
<keyword evidence="3" id="KW-0998">Cell outer membrane</keyword>
<dbReference type="SUPFAM" id="SSF56935">
    <property type="entry name" value="Porins"/>
    <property type="match status" value="1"/>
</dbReference>
<dbReference type="PANTHER" id="PTHR40980">
    <property type="entry name" value="PLUG DOMAIN-CONTAINING PROTEIN"/>
    <property type="match status" value="1"/>
</dbReference>
<dbReference type="InterPro" id="IPR037066">
    <property type="entry name" value="Plug_dom_sf"/>
</dbReference>
<protein>
    <submittedName>
        <fullName evidence="7">TonB-dependent receptor</fullName>
    </submittedName>
</protein>
<comment type="subcellular location">
    <subcellularLocation>
        <location evidence="1">Cell outer membrane</location>
    </subcellularLocation>
</comment>
<feature type="domain" description="Outer membrane protein beta-barrel" evidence="6">
    <location>
        <begin position="396"/>
        <end position="800"/>
    </location>
</feature>
<dbReference type="EMBL" id="SEWE01000036">
    <property type="protein sequence ID" value="RYU78054.1"/>
    <property type="molecule type" value="Genomic_DNA"/>
</dbReference>
<dbReference type="Proteomes" id="UP000294155">
    <property type="component" value="Unassembled WGS sequence"/>
</dbReference>
<evidence type="ECO:0000256" key="2">
    <source>
        <dbReference type="ARBA" id="ARBA00023136"/>
    </source>
</evidence>
<dbReference type="InterPro" id="IPR041700">
    <property type="entry name" value="OMP_b-brl_3"/>
</dbReference>
<dbReference type="Pfam" id="PF13620">
    <property type="entry name" value="CarboxypepD_reg"/>
    <property type="match status" value="1"/>
</dbReference>